<evidence type="ECO:0000256" key="1">
    <source>
        <dbReference type="SAM" id="MobiDB-lite"/>
    </source>
</evidence>
<dbReference type="Gene3D" id="3.40.50.1820">
    <property type="entry name" value="alpha/beta hydrolase"/>
    <property type="match status" value="1"/>
</dbReference>
<accession>A0A5J6G6Q4</accession>
<keyword evidence="4" id="KW-1185">Reference proteome</keyword>
<dbReference type="GO" id="GO:0016787">
    <property type="term" value="F:hydrolase activity"/>
    <property type="evidence" value="ECO:0007669"/>
    <property type="project" value="UniProtKB-KW"/>
</dbReference>
<dbReference type="KEGG" id="ska:CP970_06890"/>
<gene>
    <name evidence="3" type="ORF">CP970_06890</name>
</gene>
<feature type="domain" description="AB hydrolase-1" evidence="2">
    <location>
        <begin position="226"/>
        <end position="423"/>
    </location>
</feature>
<name>A0A5J6G6Q4_STRKN</name>
<sequence length="433" mass="46759">MMRTWSWRATKPFRSFSSRHTETDPDRGRRTSGSTHSQSPTAPVTSRQDLRRATPAMLTPRAVQGRCGVNSVTLTTAAPVRSFSCAVSAAGPDVHGANQMVDGMAFPSIQRALGSADADAVAGSRIRQHLKARTIVLIYHAPATADRGVLDMDPTEAVVSTTLNTVSRVSGRLAGTGAYALFHMPLARSKMRSSERELFDAAHRGRVRVNGKSAVTYRWGTGERPVLLVHGWQSRGSRFSDFISGLLDRGYSVVTFDAPGHGDGTGRSTTIIEYQKILTELHDQYGAFEALVAHSLGALGSFHALTKGVKAERIVAISGVCDFEYLVDEFVSGLKLRPSLKGELLVRIGKDLFPGVPADRMPFSVRHATEVITAPVLVVHDEDDTRIGVGQGRAIAAAFGDRARLITTQGLGHRKILGDPDVVRSVLDFVEHG</sequence>
<protein>
    <submittedName>
        <fullName evidence="3">Alpha/beta hydrolase</fullName>
    </submittedName>
</protein>
<feature type="compositionally biased region" description="Basic and acidic residues" evidence="1">
    <location>
        <begin position="19"/>
        <end position="29"/>
    </location>
</feature>
<dbReference type="InterPro" id="IPR029058">
    <property type="entry name" value="AB_hydrolase_fold"/>
</dbReference>
<dbReference type="InterPro" id="IPR050228">
    <property type="entry name" value="Carboxylesterase_BioH"/>
</dbReference>
<dbReference type="Proteomes" id="UP000325529">
    <property type="component" value="Chromosome"/>
</dbReference>
<dbReference type="Pfam" id="PF12697">
    <property type="entry name" value="Abhydrolase_6"/>
    <property type="match status" value="1"/>
</dbReference>
<dbReference type="PANTHER" id="PTHR43194:SF2">
    <property type="entry name" value="PEROXISOMAL MEMBRANE PROTEIN LPX1"/>
    <property type="match status" value="1"/>
</dbReference>
<evidence type="ECO:0000313" key="4">
    <source>
        <dbReference type="Proteomes" id="UP000325529"/>
    </source>
</evidence>
<dbReference type="PANTHER" id="PTHR43194">
    <property type="entry name" value="HYDROLASE ALPHA/BETA FOLD FAMILY"/>
    <property type="match status" value="1"/>
</dbReference>
<evidence type="ECO:0000259" key="2">
    <source>
        <dbReference type="Pfam" id="PF12697"/>
    </source>
</evidence>
<keyword evidence="3" id="KW-0378">Hydrolase</keyword>
<feature type="region of interest" description="Disordered" evidence="1">
    <location>
        <begin position="16"/>
        <end position="59"/>
    </location>
</feature>
<dbReference type="EMBL" id="CP023699">
    <property type="protein sequence ID" value="QEU90673.1"/>
    <property type="molecule type" value="Genomic_DNA"/>
</dbReference>
<dbReference type="InterPro" id="IPR000073">
    <property type="entry name" value="AB_hydrolase_1"/>
</dbReference>
<proteinExistence type="predicted"/>
<reference evidence="3 4" key="1">
    <citation type="submission" date="2017-09" db="EMBL/GenBank/DDBJ databases">
        <authorList>
            <person name="Lee N."/>
            <person name="Cho B.-K."/>
        </authorList>
    </citation>
    <scope>NUCLEOTIDE SEQUENCE [LARGE SCALE GENOMIC DNA]</scope>
    <source>
        <strain evidence="3 4">ATCC 12853</strain>
    </source>
</reference>
<evidence type="ECO:0000313" key="3">
    <source>
        <dbReference type="EMBL" id="QEU90673.1"/>
    </source>
</evidence>
<dbReference type="SUPFAM" id="SSF53474">
    <property type="entry name" value="alpha/beta-Hydrolases"/>
    <property type="match status" value="1"/>
</dbReference>
<dbReference type="AlphaFoldDB" id="A0A5J6G6Q4"/>
<organism evidence="3 4">
    <name type="scientific">Streptomyces kanamyceticus</name>
    <dbReference type="NCBI Taxonomy" id="1967"/>
    <lineage>
        <taxon>Bacteria</taxon>
        <taxon>Bacillati</taxon>
        <taxon>Actinomycetota</taxon>
        <taxon>Actinomycetes</taxon>
        <taxon>Kitasatosporales</taxon>
        <taxon>Streptomycetaceae</taxon>
        <taxon>Streptomyces</taxon>
    </lineage>
</organism>
<feature type="compositionally biased region" description="Polar residues" evidence="1">
    <location>
        <begin position="31"/>
        <end position="47"/>
    </location>
</feature>